<comment type="similarity">
    <text evidence="1">Belongs to the metallo-dependent hydrolases superfamily. TatD-type hydrolase family.</text>
</comment>
<keyword evidence="5" id="KW-0540">Nuclease</keyword>
<dbReference type="InterPro" id="IPR032466">
    <property type="entry name" value="Metal_Hydrolase"/>
</dbReference>
<feature type="binding site" evidence="4">
    <location>
        <position position="109"/>
    </location>
    <ligand>
        <name>a divalent metal cation</name>
        <dbReference type="ChEBI" id="CHEBI:60240"/>
        <label>2</label>
    </ligand>
</feature>
<feature type="binding site" evidence="4">
    <location>
        <position position="132"/>
    </location>
    <ligand>
        <name>a divalent metal cation</name>
        <dbReference type="ChEBI" id="CHEBI:60240"/>
        <label>2</label>
    </ligand>
</feature>
<accession>A0AA48HTS3</accession>
<protein>
    <submittedName>
        <fullName evidence="5">3'-5' ssDNA/RNA exonuclease TatD</fullName>
    </submittedName>
</protein>
<gene>
    <name evidence="5" type="primary">yigW</name>
    <name evidence="5" type="ORF">MACH26_40830</name>
</gene>
<dbReference type="CDD" id="cd01310">
    <property type="entry name" value="TatD_DNAse"/>
    <property type="match status" value="1"/>
</dbReference>
<dbReference type="SUPFAM" id="SSF51556">
    <property type="entry name" value="Metallo-dependent hydrolases"/>
    <property type="match status" value="1"/>
</dbReference>
<feature type="binding site" evidence="4">
    <location>
        <position position="183"/>
    </location>
    <ligand>
        <name>a divalent metal cation</name>
        <dbReference type="ChEBI" id="CHEBI:60240"/>
        <label>1</label>
    </ligand>
</feature>
<keyword evidence="3" id="KW-0378">Hydrolase</keyword>
<dbReference type="Gene3D" id="3.20.20.140">
    <property type="entry name" value="Metal-dependent hydrolases"/>
    <property type="match status" value="1"/>
</dbReference>
<dbReference type="GO" id="GO:0005829">
    <property type="term" value="C:cytosol"/>
    <property type="evidence" value="ECO:0007669"/>
    <property type="project" value="TreeGrafter"/>
</dbReference>
<dbReference type="EMBL" id="AP027272">
    <property type="protein sequence ID" value="BDX08562.1"/>
    <property type="molecule type" value="Genomic_DNA"/>
</dbReference>
<keyword evidence="5" id="KW-0269">Exonuclease</keyword>
<reference evidence="5" key="1">
    <citation type="submission" date="2023-01" db="EMBL/GenBank/DDBJ databases">
        <title>Complete genome sequence of Planctobacterium marinum strain Dej080120_11.</title>
        <authorList>
            <person name="Ueki S."/>
            <person name="Maruyama F."/>
        </authorList>
    </citation>
    <scope>NUCLEOTIDE SEQUENCE</scope>
    <source>
        <strain evidence="5">Dej080120_11</strain>
    </source>
</reference>
<keyword evidence="2 4" id="KW-0479">Metal-binding</keyword>
<dbReference type="PROSITE" id="PS01090">
    <property type="entry name" value="TATD_2"/>
    <property type="match status" value="1"/>
</dbReference>
<evidence type="ECO:0000256" key="3">
    <source>
        <dbReference type="ARBA" id="ARBA00022801"/>
    </source>
</evidence>
<evidence type="ECO:0000313" key="6">
    <source>
        <dbReference type="Proteomes" id="UP001333710"/>
    </source>
</evidence>
<dbReference type="PIRSF" id="PIRSF005902">
    <property type="entry name" value="DNase_TatD"/>
    <property type="match status" value="1"/>
</dbReference>
<proteinExistence type="inferred from homology"/>
<feature type="binding site" evidence="4">
    <location>
        <position position="73"/>
    </location>
    <ligand>
        <name>a divalent metal cation</name>
        <dbReference type="ChEBI" id="CHEBI:60240"/>
        <label>1</label>
    </ligand>
</feature>
<dbReference type="FunFam" id="3.20.20.140:FF:000005">
    <property type="entry name" value="TatD family hydrolase"/>
    <property type="match status" value="1"/>
</dbReference>
<dbReference type="PANTHER" id="PTHR46124">
    <property type="entry name" value="D-AMINOACYL-TRNA DEACYLASE"/>
    <property type="match status" value="1"/>
</dbReference>
<sequence length="239" mass="26136">MIQRACDSGVAGLLITGTSERESQAALEICQQYPDYCWSTAGVHPHDAAQVSASYIDILRQLASQPGVKAIGECGLDFNRNFSPAEAQIAVFKQQIALASELELPLFLHERDAWDSQMEILSGVNNLRGVAHCFTGTTEQMQGYLSLGLYIGVTGWLCDPKRGESLREALVHLPLDKLLIETDAPYLTPKTLPGKIRRNEPCYLPHIAETIAEIKQVSVATIAEVSSANAARLFGLKLR</sequence>
<dbReference type="InterPro" id="IPR001130">
    <property type="entry name" value="TatD-like"/>
</dbReference>
<dbReference type="PROSITE" id="PS01091">
    <property type="entry name" value="TATD_3"/>
    <property type="match status" value="1"/>
</dbReference>
<dbReference type="Pfam" id="PF01026">
    <property type="entry name" value="TatD_DNase"/>
    <property type="match status" value="1"/>
</dbReference>
<evidence type="ECO:0000256" key="1">
    <source>
        <dbReference type="ARBA" id="ARBA00009275"/>
    </source>
</evidence>
<dbReference type="Proteomes" id="UP001333710">
    <property type="component" value="Chromosome"/>
</dbReference>
<evidence type="ECO:0000313" key="5">
    <source>
        <dbReference type="EMBL" id="BDX08562.1"/>
    </source>
</evidence>
<evidence type="ECO:0000256" key="2">
    <source>
        <dbReference type="ARBA" id="ARBA00022723"/>
    </source>
</evidence>
<dbReference type="InterPro" id="IPR018228">
    <property type="entry name" value="DNase_TatD-rel_CS"/>
</dbReference>
<dbReference type="AlphaFoldDB" id="A0AA48HTS3"/>
<dbReference type="PANTHER" id="PTHR46124:SF2">
    <property type="entry name" value="D-AMINOACYL-TRNA DEACYLASE"/>
    <property type="match status" value="1"/>
</dbReference>
<dbReference type="GO" id="GO:0046872">
    <property type="term" value="F:metal ion binding"/>
    <property type="evidence" value="ECO:0007669"/>
    <property type="project" value="UniProtKB-KW"/>
</dbReference>
<keyword evidence="6" id="KW-1185">Reference proteome</keyword>
<dbReference type="GO" id="GO:0004527">
    <property type="term" value="F:exonuclease activity"/>
    <property type="evidence" value="ECO:0007669"/>
    <property type="project" value="UniProtKB-KW"/>
</dbReference>
<evidence type="ECO:0000256" key="4">
    <source>
        <dbReference type="PIRSR" id="PIRSR005902-1"/>
    </source>
</evidence>
<name>A0AA48HTS3_9ALTE</name>
<organism evidence="5 6">
    <name type="scientific">Planctobacterium marinum</name>
    <dbReference type="NCBI Taxonomy" id="1631968"/>
    <lineage>
        <taxon>Bacteria</taxon>
        <taxon>Pseudomonadati</taxon>
        <taxon>Pseudomonadota</taxon>
        <taxon>Gammaproteobacteria</taxon>
        <taxon>Alteromonadales</taxon>
        <taxon>Alteromonadaceae</taxon>
        <taxon>Planctobacterium</taxon>
    </lineage>
</organism>
<dbReference type="KEGG" id="pmaw:MACH26_40830"/>